<name>A0ACC6UYT8_9CREN</name>
<accession>A0ACC6UYT8</accession>
<evidence type="ECO:0000313" key="1">
    <source>
        <dbReference type="EMBL" id="MFB6489821.1"/>
    </source>
</evidence>
<reference evidence="1" key="1">
    <citation type="submission" date="2024-07" db="EMBL/GenBank/DDBJ databases">
        <title>Metagenome and Metagenome-Assembled Genomes of Archaea from a hot spring from the geothermal field of Los Azufres, Mexico.</title>
        <authorList>
            <person name="Marin-Paredes R."/>
            <person name="Martinez-Romero E."/>
            <person name="Servin-Garciduenas L.E."/>
        </authorList>
    </citation>
    <scope>NUCLEOTIDE SEQUENCE</scope>
</reference>
<dbReference type="EC" id="2.5.1.72" evidence="1"/>
<dbReference type="Proteomes" id="UP000033636">
    <property type="component" value="Unassembled WGS sequence"/>
</dbReference>
<proteinExistence type="predicted"/>
<keyword evidence="1" id="KW-0808">Transferase</keyword>
<organism evidence="1 2">
    <name type="scientific">Thermoproteus sp. AZ2</name>
    <dbReference type="NCBI Taxonomy" id="1609232"/>
    <lineage>
        <taxon>Archaea</taxon>
        <taxon>Thermoproteota</taxon>
        <taxon>Thermoprotei</taxon>
        <taxon>Thermoproteales</taxon>
        <taxon>Thermoproteaceae</taxon>
        <taxon>Thermoproteus</taxon>
    </lineage>
</organism>
<dbReference type="EMBL" id="JZWT02000002">
    <property type="protein sequence ID" value="MFB6489821.1"/>
    <property type="molecule type" value="Genomic_DNA"/>
</dbReference>
<gene>
    <name evidence="1" type="primary">nadA</name>
    <name evidence="1" type="ORF">TU35_001005</name>
</gene>
<comment type="caution">
    <text evidence="1">The sequence shown here is derived from an EMBL/GenBank/DDBJ whole genome shotgun (WGS) entry which is preliminary data.</text>
</comment>
<evidence type="ECO:0000313" key="2">
    <source>
        <dbReference type="Proteomes" id="UP000033636"/>
    </source>
</evidence>
<sequence length="309" mass="34565">MDLKSEVLRLKAEKNAVILAHNYQLPEVQDVADFLGDSLNLSLEAAKTKAQMIVFAGVYFMAETAAILNPDKKVLIPDPNAGCSLVDSVDNAYVQKWRERHPDGVVVAYINTSAATKALSDYVCTSANCLKVVEAIPRDKPVLFLPDKYLGLYIKYKTGRENMEIWNGECYVHAELSADKILEVAKRYPDAELLIHPECGCGTACLLELPKLGVEPKFLSTEGMVKYVKVSLKRRFIIATETGIIYRMQKEAPGKELIPASEGAICKYMKLITLEKVYRSLRDGVYHVVVEPEIAKRAKAAIERMFQFQ</sequence>
<protein>
    <submittedName>
        <fullName evidence="1">Quinolinate synthase NadA</fullName>
        <ecNumber evidence="1">2.5.1.72</ecNumber>
    </submittedName>
</protein>